<keyword evidence="5" id="KW-1185">Reference proteome</keyword>
<evidence type="ECO:0000256" key="2">
    <source>
        <dbReference type="SAM" id="SignalP"/>
    </source>
</evidence>
<dbReference type="AlphaFoldDB" id="A0A2N5VV13"/>
<dbReference type="Proteomes" id="UP000235392">
    <property type="component" value="Unassembled WGS sequence"/>
</dbReference>
<evidence type="ECO:0000256" key="1">
    <source>
        <dbReference type="SAM" id="MobiDB-lite"/>
    </source>
</evidence>
<dbReference type="EMBL" id="PGCI01000536">
    <property type="protein sequence ID" value="PLW25453.1"/>
    <property type="molecule type" value="Genomic_DNA"/>
</dbReference>
<keyword evidence="2" id="KW-0732">Signal</keyword>
<evidence type="ECO:0000313" key="5">
    <source>
        <dbReference type="Proteomes" id="UP000235388"/>
    </source>
</evidence>
<evidence type="ECO:0000313" key="3">
    <source>
        <dbReference type="EMBL" id="PLW25453.1"/>
    </source>
</evidence>
<protein>
    <recommendedName>
        <fullName evidence="7">Secreted protein</fullName>
    </recommendedName>
</protein>
<dbReference type="Proteomes" id="UP000235388">
    <property type="component" value="Unassembled WGS sequence"/>
</dbReference>
<accession>A0A2N5VV13</accession>
<feature type="region of interest" description="Disordered" evidence="1">
    <location>
        <begin position="93"/>
        <end position="120"/>
    </location>
</feature>
<dbReference type="EMBL" id="PGCJ01000056">
    <property type="protein sequence ID" value="PLW53834.1"/>
    <property type="molecule type" value="Genomic_DNA"/>
</dbReference>
<gene>
    <name evidence="4" type="ORF">PCANC_03563</name>
    <name evidence="3" type="ORF">PCASD_23796</name>
</gene>
<sequence length="120" mass="13360">MNHRLCYLGLPLMIPLVQAAIDDTAGAIPHQWYCKWVDNHHPTVQGVPGSCNVEGCKQKARFKQYYVYCPHCDAYSAHIDGVAQCEVHQGIPLDPSSSSPSEQTWKSSPHVACHPGQWHP</sequence>
<evidence type="ECO:0008006" key="7">
    <source>
        <dbReference type="Google" id="ProtNLM"/>
    </source>
</evidence>
<proteinExistence type="predicted"/>
<evidence type="ECO:0000313" key="6">
    <source>
        <dbReference type="Proteomes" id="UP000235392"/>
    </source>
</evidence>
<reference evidence="5 6" key="1">
    <citation type="submission" date="2017-11" db="EMBL/GenBank/DDBJ databases">
        <title>De novo assembly and phasing of dikaryotic genomes from two isolates of Puccinia coronata f. sp. avenae, the causal agent of oat crown rust.</title>
        <authorList>
            <person name="Miller M.E."/>
            <person name="Zhang Y."/>
            <person name="Omidvar V."/>
            <person name="Sperschneider J."/>
            <person name="Schwessinger B."/>
            <person name="Raley C."/>
            <person name="Palmer J.M."/>
            <person name="Garnica D."/>
            <person name="Upadhyaya N."/>
            <person name="Rathjen J."/>
            <person name="Taylor J.M."/>
            <person name="Park R.F."/>
            <person name="Dodds P.N."/>
            <person name="Hirsch C.D."/>
            <person name="Kianian S.F."/>
            <person name="Figueroa M."/>
        </authorList>
    </citation>
    <scope>NUCLEOTIDE SEQUENCE [LARGE SCALE GENOMIC DNA]</scope>
    <source>
        <strain evidence="4">12NC29</strain>
        <strain evidence="3">12SD80</strain>
    </source>
</reference>
<organism evidence="4 5">
    <name type="scientific">Puccinia coronata f. sp. avenae</name>
    <dbReference type="NCBI Taxonomy" id="200324"/>
    <lineage>
        <taxon>Eukaryota</taxon>
        <taxon>Fungi</taxon>
        <taxon>Dikarya</taxon>
        <taxon>Basidiomycota</taxon>
        <taxon>Pucciniomycotina</taxon>
        <taxon>Pucciniomycetes</taxon>
        <taxon>Pucciniales</taxon>
        <taxon>Pucciniaceae</taxon>
        <taxon>Puccinia</taxon>
    </lineage>
</organism>
<feature type="chain" id="PRO_5015084065" description="Secreted protein" evidence="2">
    <location>
        <begin position="20"/>
        <end position="120"/>
    </location>
</feature>
<comment type="caution">
    <text evidence="4">The sequence shown here is derived from an EMBL/GenBank/DDBJ whole genome shotgun (WGS) entry which is preliminary data.</text>
</comment>
<feature type="compositionally biased region" description="Polar residues" evidence="1">
    <location>
        <begin position="95"/>
        <end position="107"/>
    </location>
</feature>
<name>A0A2N5VV13_9BASI</name>
<evidence type="ECO:0000313" key="4">
    <source>
        <dbReference type="EMBL" id="PLW53834.1"/>
    </source>
</evidence>
<feature type="signal peptide" evidence="2">
    <location>
        <begin position="1"/>
        <end position="19"/>
    </location>
</feature>